<comment type="caution">
    <text evidence="8">The sequence shown here is derived from an EMBL/GenBank/DDBJ whole genome shotgun (WGS) entry which is preliminary data.</text>
</comment>
<name>A0A9X2FDM0_9BACT</name>
<evidence type="ECO:0000256" key="5">
    <source>
        <dbReference type="ARBA" id="ARBA00022989"/>
    </source>
</evidence>
<evidence type="ECO:0000313" key="8">
    <source>
        <dbReference type="EMBL" id="MCO6047010.1"/>
    </source>
</evidence>
<comment type="similarity">
    <text evidence="2">Belongs to the UPF0410 family.</text>
</comment>
<comment type="subcellular location">
    <subcellularLocation>
        <location evidence="1">Cell membrane</location>
        <topology evidence="1">Multi-pass membrane protein</topology>
    </subcellularLocation>
</comment>
<keyword evidence="4 7" id="KW-0812">Transmembrane</keyword>
<dbReference type="Proteomes" id="UP001155241">
    <property type="component" value="Unassembled WGS sequence"/>
</dbReference>
<dbReference type="PANTHER" id="PTHR33884">
    <property type="entry name" value="UPF0410 PROTEIN YMGE"/>
    <property type="match status" value="1"/>
</dbReference>
<evidence type="ECO:0000313" key="9">
    <source>
        <dbReference type="Proteomes" id="UP001155241"/>
    </source>
</evidence>
<evidence type="ECO:0000256" key="4">
    <source>
        <dbReference type="ARBA" id="ARBA00022692"/>
    </source>
</evidence>
<keyword evidence="3" id="KW-1003">Cell membrane</keyword>
<evidence type="ECO:0000256" key="7">
    <source>
        <dbReference type="SAM" id="Phobius"/>
    </source>
</evidence>
<feature type="transmembrane region" description="Helical" evidence="7">
    <location>
        <begin position="12"/>
        <end position="31"/>
    </location>
</feature>
<proteinExistence type="inferred from homology"/>
<dbReference type="AlphaFoldDB" id="A0A9X2FDM0"/>
<keyword evidence="5 7" id="KW-1133">Transmembrane helix</keyword>
<dbReference type="InterPro" id="IPR007341">
    <property type="entry name" value="Transgly_assoc"/>
</dbReference>
<sequence length="131" mass="14081">MSSLQLSPEVHQLVNDILVWIGFGTVVGLLARGLMPGRDPAGAITTLVLGVAGSVLGCGCVGFFYDAERLTPTSPMGMIVAVAGAFALLGFYRLYGDLLPWKLPDPHAQSSATQRAYEPYRRRYGSADYED</sequence>
<dbReference type="PANTHER" id="PTHR33884:SF3">
    <property type="entry name" value="UPF0410 PROTEIN YMGE"/>
    <property type="match status" value="1"/>
</dbReference>
<reference evidence="8" key="1">
    <citation type="submission" date="2022-06" db="EMBL/GenBank/DDBJ databases">
        <title>Aeoliella straminimaris, a novel planctomycete from sediments.</title>
        <authorList>
            <person name="Vitorino I.R."/>
            <person name="Lage O.M."/>
        </authorList>
    </citation>
    <scope>NUCLEOTIDE SEQUENCE</scope>
    <source>
        <strain evidence="8">ICT_H6.2</strain>
    </source>
</reference>
<evidence type="ECO:0000256" key="3">
    <source>
        <dbReference type="ARBA" id="ARBA00022475"/>
    </source>
</evidence>
<feature type="transmembrane region" description="Helical" evidence="7">
    <location>
        <begin position="43"/>
        <end position="65"/>
    </location>
</feature>
<dbReference type="GO" id="GO:0005886">
    <property type="term" value="C:plasma membrane"/>
    <property type="evidence" value="ECO:0007669"/>
    <property type="project" value="UniProtKB-SubCell"/>
</dbReference>
<dbReference type="RefSeq" id="WP_252855123.1">
    <property type="nucleotide sequence ID" value="NZ_JAMXLR010000087.1"/>
</dbReference>
<gene>
    <name evidence="8" type="ORF">NG895_24185</name>
</gene>
<evidence type="ECO:0000256" key="6">
    <source>
        <dbReference type="ARBA" id="ARBA00023136"/>
    </source>
</evidence>
<feature type="transmembrane region" description="Helical" evidence="7">
    <location>
        <begin position="77"/>
        <end position="95"/>
    </location>
</feature>
<protein>
    <submittedName>
        <fullName evidence="8">GlsB/YeaQ/YmgE family stress response membrane protein</fullName>
    </submittedName>
</protein>
<evidence type="ECO:0000256" key="1">
    <source>
        <dbReference type="ARBA" id="ARBA00004651"/>
    </source>
</evidence>
<keyword evidence="6 7" id="KW-0472">Membrane</keyword>
<dbReference type="EMBL" id="JAMXLR010000087">
    <property type="protein sequence ID" value="MCO6047010.1"/>
    <property type="molecule type" value="Genomic_DNA"/>
</dbReference>
<accession>A0A9X2FDM0</accession>
<organism evidence="8 9">
    <name type="scientific">Aeoliella straminimaris</name>
    <dbReference type="NCBI Taxonomy" id="2954799"/>
    <lineage>
        <taxon>Bacteria</taxon>
        <taxon>Pseudomonadati</taxon>
        <taxon>Planctomycetota</taxon>
        <taxon>Planctomycetia</taxon>
        <taxon>Pirellulales</taxon>
        <taxon>Lacipirellulaceae</taxon>
        <taxon>Aeoliella</taxon>
    </lineage>
</organism>
<evidence type="ECO:0000256" key="2">
    <source>
        <dbReference type="ARBA" id="ARBA00011006"/>
    </source>
</evidence>
<keyword evidence="9" id="KW-1185">Reference proteome</keyword>